<sequence>MTQIKMMTGPFTIFRKALAAIIVLLVPILFLYSYSYKVSVEVVKSQIQSSSLNQLSFFLSQFDSNVEQLSLFPVILSSDPYVRAFVERRDDGGFDTIKEQSKVFEKLSLQSVSSPWTNELTVYLPKDRKVVSSNIFKTYDPQYVADHVPMAQWDYEKISVGSSIAGHFARQIAVPIKAVTVDETQALFQVAFPVDNITRMLDKVKAGGEGAMSLR</sequence>
<protein>
    <submittedName>
        <fullName evidence="1">Uncharacterized protein</fullName>
    </submittedName>
</protein>
<proteinExistence type="predicted"/>
<accession>A0A916NYX6</accession>
<dbReference type="AlphaFoldDB" id="A0A916NYX6"/>
<evidence type="ECO:0000313" key="1">
    <source>
        <dbReference type="EMBL" id="CAG7651949.1"/>
    </source>
</evidence>
<evidence type="ECO:0000313" key="2">
    <source>
        <dbReference type="Proteomes" id="UP000693672"/>
    </source>
</evidence>
<dbReference type="EMBL" id="CAJVAS010000065">
    <property type="protein sequence ID" value="CAG7651949.1"/>
    <property type="molecule type" value="Genomic_DNA"/>
</dbReference>
<name>A0A916NYX6_9BACL</name>
<gene>
    <name evidence="1" type="ORF">PAESOLCIP111_06426</name>
</gene>
<reference evidence="1" key="1">
    <citation type="submission" date="2021-06" db="EMBL/GenBank/DDBJ databases">
        <authorList>
            <person name="Criscuolo A."/>
        </authorList>
    </citation>
    <scope>NUCLEOTIDE SEQUENCE</scope>
    <source>
        <strain evidence="1">CIP111600</strain>
    </source>
</reference>
<dbReference type="Proteomes" id="UP000693672">
    <property type="component" value="Unassembled WGS sequence"/>
</dbReference>
<keyword evidence="2" id="KW-1185">Reference proteome</keyword>
<comment type="caution">
    <text evidence="1">The sequence shown here is derived from an EMBL/GenBank/DDBJ whole genome shotgun (WGS) entry which is preliminary data.</text>
</comment>
<organism evidence="1 2">
    <name type="scientific">Paenibacillus solanacearum</name>
    <dbReference type="NCBI Taxonomy" id="2048548"/>
    <lineage>
        <taxon>Bacteria</taxon>
        <taxon>Bacillati</taxon>
        <taxon>Bacillota</taxon>
        <taxon>Bacilli</taxon>
        <taxon>Bacillales</taxon>
        <taxon>Paenibacillaceae</taxon>
        <taxon>Paenibacillus</taxon>
    </lineage>
</organism>